<sequence length="355" mass="40838">MIKLEVTNLEPGMILAEDVYDEDGLLLIAGETRLHGMHIDFLTRKFVDYVYIFDVVKDDVEKYESTPAQLEAAGQLAVEEKYKDTVVKFKDIYKSYKLGRVPVFEVLDDTVEPLFQSILNDESFARRMWQIHAYDDYTFDHSVRVSMISGLLAKWLGLDFHIIKEATLAGLLHDIGKCNIPDEILNKPDELTDEEFKVMKTHSILGYILVKDIPRLPYNVQMAVLQHHERVDGSGYPHGIKGLEINYLSKIVAIADVYCAMTQDRVYKKGVHPFDAMSFIINKCHETLDFSISRIFLSNVAYFYIGHQAKLSNGQVGEIIMTYKDDPARPMIRVGEEYIDLRRNLSIEIETIWDL</sequence>
<dbReference type="InterPro" id="IPR003607">
    <property type="entry name" value="HD/PDEase_dom"/>
</dbReference>
<dbReference type="Pfam" id="PF13487">
    <property type="entry name" value="HD_5"/>
    <property type="match status" value="1"/>
</dbReference>
<dbReference type="InterPro" id="IPR006674">
    <property type="entry name" value="HD_domain"/>
</dbReference>
<evidence type="ECO:0000259" key="2">
    <source>
        <dbReference type="PROSITE" id="PS51832"/>
    </source>
</evidence>
<comment type="caution">
    <text evidence="3">The sequence shown here is derived from an EMBL/GenBank/DDBJ whole genome shotgun (WGS) entry which is preliminary data.</text>
</comment>
<dbReference type="RefSeq" id="WP_204665125.1">
    <property type="nucleotide sequence ID" value="NZ_JAFBDT010000026.1"/>
</dbReference>
<dbReference type="InterPro" id="IPR037522">
    <property type="entry name" value="HD_GYP_dom"/>
</dbReference>
<name>A0ABS2MTJ0_9FIRM</name>
<dbReference type="CDD" id="cd00077">
    <property type="entry name" value="HDc"/>
    <property type="match status" value="1"/>
</dbReference>
<dbReference type="InterPro" id="IPR006675">
    <property type="entry name" value="HDIG_dom"/>
</dbReference>
<dbReference type="NCBIfam" id="TIGR00277">
    <property type="entry name" value="HDIG"/>
    <property type="match status" value="1"/>
</dbReference>
<keyword evidence="4" id="KW-1185">Reference proteome</keyword>
<reference evidence="3 4" key="1">
    <citation type="submission" date="2021-01" db="EMBL/GenBank/DDBJ databases">
        <title>Genomic Encyclopedia of Type Strains, Phase IV (KMG-IV): sequencing the most valuable type-strain genomes for metagenomic binning, comparative biology and taxonomic classification.</title>
        <authorList>
            <person name="Goeker M."/>
        </authorList>
    </citation>
    <scope>NUCLEOTIDE SEQUENCE [LARGE SCALE GENOMIC DNA]</scope>
    <source>
        <strain evidence="3 4">DSM 24436</strain>
    </source>
</reference>
<dbReference type="PROSITE" id="PS51832">
    <property type="entry name" value="HD_GYP"/>
    <property type="match status" value="1"/>
</dbReference>
<proteinExistence type="predicted"/>
<dbReference type="PANTHER" id="PTHR43155:SF2">
    <property type="entry name" value="CYCLIC DI-GMP PHOSPHODIESTERASE PA4108"/>
    <property type="match status" value="1"/>
</dbReference>
<feature type="domain" description="HD-GYP" evidence="2">
    <location>
        <begin position="116"/>
        <end position="312"/>
    </location>
</feature>
<protein>
    <submittedName>
        <fullName evidence="3">Nucleotidyltransferase with HDIG domain</fullName>
    </submittedName>
</protein>
<evidence type="ECO:0000259" key="1">
    <source>
        <dbReference type="PROSITE" id="PS51831"/>
    </source>
</evidence>
<feature type="domain" description="HD" evidence="1">
    <location>
        <begin position="138"/>
        <end position="261"/>
    </location>
</feature>
<dbReference type="Proteomes" id="UP000767854">
    <property type="component" value="Unassembled WGS sequence"/>
</dbReference>
<dbReference type="EMBL" id="JAFBDT010000026">
    <property type="protein sequence ID" value="MBM7562698.1"/>
    <property type="molecule type" value="Genomic_DNA"/>
</dbReference>
<dbReference type="PANTHER" id="PTHR43155">
    <property type="entry name" value="CYCLIC DI-GMP PHOSPHODIESTERASE PA4108-RELATED"/>
    <property type="match status" value="1"/>
</dbReference>
<accession>A0ABS2MTJ0</accession>
<organism evidence="3 4">
    <name type="scientific">Fusibacter tunisiensis</name>
    <dbReference type="NCBI Taxonomy" id="1008308"/>
    <lineage>
        <taxon>Bacteria</taxon>
        <taxon>Bacillati</taxon>
        <taxon>Bacillota</taxon>
        <taxon>Clostridia</taxon>
        <taxon>Eubacteriales</taxon>
        <taxon>Eubacteriales Family XII. Incertae Sedis</taxon>
        <taxon>Fusibacter</taxon>
    </lineage>
</organism>
<dbReference type="SMART" id="SM00471">
    <property type="entry name" value="HDc"/>
    <property type="match status" value="1"/>
</dbReference>
<dbReference type="Gene3D" id="1.10.3210.10">
    <property type="entry name" value="Hypothetical protein af1432"/>
    <property type="match status" value="1"/>
</dbReference>
<dbReference type="PROSITE" id="PS51831">
    <property type="entry name" value="HD"/>
    <property type="match status" value="1"/>
</dbReference>
<dbReference type="SUPFAM" id="SSF109604">
    <property type="entry name" value="HD-domain/PDEase-like"/>
    <property type="match status" value="1"/>
</dbReference>
<evidence type="ECO:0000313" key="4">
    <source>
        <dbReference type="Proteomes" id="UP000767854"/>
    </source>
</evidence>
<evidence type="ECO:0000313" key="3">
    <source>
        <dbReference type="EMBL" id="MBM7562698.1"/>
    </source>
</evidence>
<gene>
    <name evidence="3" type="ORF">JOC49_002259</name>
</gene>